<dbReference type="GeneID" id="18934667"/>
<feature type="compositionally biased region" description="Polar residues" evidence="1">
    <location>
        <begin position="262"/>
        <end position="273"/>
    </location>
</feature>
<evidence type="ECO:0000256" key="1">
    <source>
        <dbReference type="SAM" id="MobiDB-lite"/>
    </source>
</evidence>
<feature type="region of interest" description="Disordered" evidence="1">
    <location>
        <begin position="62"/>
        <end position="103"/>
    </location>
</feature>
<evidence type="ECO:0000313" key="3">
    <source>
        <dbReference type="Proteomes" id="UP000001072"/>
    </source>
</evidence>
<dbReference type="VEuPathDB" id="FungiDB:MELLADRAFT_87857"/>
<proteinExistence type="predicted"/>
<dbReference type="AlphaFoldDB" id="F4RPR7"/>
<keyword evidence="3" id="KW-1185">Reference proteome</keyword>
<protein>
    <submittedName>
        <fullName evidence="2">Uncharacterized protein</fullName>
    </submittedName>
</protein>
<gene>
    <name evidence="2" type="ORF">MELLADRAFT_87857</name>
</gene>
<organism evidence="3">
    <name type="scientific">Melampsora larici-populina (strain 98AG31 / pathotype 3-4-7)</name>
    <name type="common">Poplar leaf rust fungus</name>
    <dbReference type="NCBI Taxonomy" id="747676"/>
    <lineage>
        <taxon>Eukaryota</taxon>
        <taxon>Fungi</taxon>
        <taxon>Dikarya</taxon>
        <taxon>Basidiomycota</taxon>
        <taxon>Pucciniomycotina</taxon>
        <taxon>Pucciniomycetes</taxon>
        <taxon>Pucciniales</taxon>
        <taxon>Melampsoraceae</taxon>
        <taxon>Melampsora</taxon>
    </lineage>
</organism>
<dbReference type="InParanoid" id="F4RPR7"/>
<dbReference type="KEGG" id="mlr:MELLADRAFT_87857"/>
<feature type="region of interest" description="Disordered" evidence="1">
    <location>
        <begin position="124"/>
        <end position="173"/>
    </location>
</feature>
<evidence type="ECO:0000313" key="2">
    <source>
        <dbReference type="EMBL" id="EGG05592.1"/>
    </source>
</evidence>
<feature type="compositionally biased region" description="Polar residues" evidence="1">
    <location>
        <begin position="75"/>
        <end position="103"/>
    </location>
</feature>
<dbReference type="Proteomes" id="UP000001072">
    <property type="component" value="Unassembled WGS sequence"/>
</dbReference>
<feature type="compositionally biased region" description="Polar residues" evidence="1">
    <location>
        <begin position="151"/>
        <end position="161"/>
    </location>
</feature>
<dbReference type="HOGENOM" id="CLU_049472_0_0_1"/>
<dbReference type="RefSeq" id="XP_007411081.1">
    <property type="nucleotide sequence ID" value="XM_007411019.1"/>
</dbReference>
<reference evidence="3" key="1">
    <citation type="journal article" date="2011" name="Proc. Natl. Acad. Sci. U.S.A.">
        <title>Obligate biotrophy features unraveled by the genomic analysis of rust fungi.</title>
        <authorList>
            <person name="Duplessis S."/>
            <person name="Cuomo C.A."/>
            <person name="Lin Y.-C."/>
            <person name="Aerts A."/>
            <person name="Tisserant E."/>
            <person name="Veneault-Fourrey C."/>
            <person name="Joly D.L."/>
            <person name="Hacquard S."/>
            <person name="Amselem J."/>
            <person name="Cantarel B.L."/>
            <person name="Chiu R."/>
            <person name="Coutinho P.M."/>
            <person name="Feau N."/>
            <person name="Field M."/>
            <person name="Frey P."/>
            <person name="Gelhaye E."/>
            <person name="Goldberg J."/>
            <person name="Grabherr M.G."/>
            <person name="Kodira C.D."/>
            <person name="Kohler A."/>
            <person name="Kuees U."/>
            <person name="Lindquist E.A."/>
            <person name="Lucas S.M."/>
            <person name="Mago R."/>
            <person name="Mauceli E."/>
            <person name="Morin E."/>
            <person name="Murat C."/>
            <person name="Pangilinan J.L."/>
            <person name="Park R."/>
            <person name="Pearson M."/>
            <person name="Quesneville H."/>
            <person name="Rouhier N."/>
            <person name="Sakthikumar S."/>
            <person name="Salamov A.A."/>
            <person name="Schmutz J."/>
            <person name="Selles B."/>
            <person name="Shapiro H."/>
            <person name="Tanguay P."/>
            <person name="Tuskan G.A."/>
            <person name="Henrissat B."/>
            <person name="Van de Peer Y."/>
            <person name="Rouze P."/>
            <person name="Ellis J.G."/>
            <person name="Dodds P.N."/>
            <person name="Schein J.E."/>
            <person name="Zhong S."/>
            <person name="Hamelin R.C."/>
            <person name="Grigoriev I.V."/>
            <person name="Szabo L.J."/>
            <person name="Martin F."/>
        </authorList>
    </citation>
    <scope>NUCLEOTIDE SEQUENCE [LARGE SCALE GENOMIC DNA]</scope>
    <source>
        <strain evidence="3">98AG31 / pathotype 3-4-7</strain>
    </source>
</reference>
<name>F4RPR7_MELLP</name>
<feature type="region of interest" description="Disordered" evidence="1">
    <location>
        <begin position="248"/>
        <end position="273"/>
    </location>
</feature>
<dbReference type="EMBL" id="GL883112">
    <property type="protein sequence ID" value="EGG05592.1"/>
    <property type="molecule type" value="Genomic_DNA"/>
</dbReference>
<sequence>MMTCIPHRYDKTMSCPFDPSGPGVSKQMMLDWMHIHHPKTPIRPRIDPVSLAQLVRSVQPNHFPDSASDVPAHATGSTSNIDASISTKDQPAPTTIEINSPTATSQYPKLESLRNIQDLKSFKPPTPPFFKLNTVGRQGKRVASSEVKPSPNGTELSTSSDVRGPSSKISKKKKASEVLIFQSSLYPTTSTEAAIHQIHPSSPGHSIPNTALTFADDEKDLKDLHNTLSLPALPLQRTISKLNVPKRNAIKKPPASDHIQHRTVSQKPPDSESTGIEDLIDFSDTHCMDVGNIVLGKDIPSISPTTVNGKKRSGVDVFKEERGREERICRLESSITQILQDVGQLSADVLHAKMQLEDQAQKIQMLETDNQSLKRTAQLTNTLKPKVTQLESQVDTMRRQVDIDHEEIATHSQILEKLMASDDDDDESCD</sequence>
<accession>F4RPR7</accession>